<name>A0AA39TXD1_ARMTA</name>
<dbReference type="AlphaFoldDB" id="A0AA39TXD1"/>
<sequence>MKQLTFLKLLSSASLSWVAMAVTDVTMVTTVTHELSFFRYVHRNINPIRRTGDGKRGLEGHVLVTSDSDPHSEKSVSSRSRRCIPTLWSRAFLIGRLRRGKYRGMYI</sequence>
<evidence type="ECO:0008006" key="4">
    <source>
        <dbReference type="Google" id="ProtNLM"/>
    </source>
</evidence>
<accession>A0AA39TXD1</accession>
<evidence type="ECO:0000313" key="2">
    <source>
        <dbReference type="EMBL" id="KAK0462240.1"/>
    </source>
</evidence>
<organism evidence="2 3">
    <name type="scientific">Armillaria tabescens</name>
    <name type="common">Ringless honey mushroom</name>
    <name type="synonym">Agaricus tabescens</name>
    <dbReference type="NCBI Taxonomy" id="1929756"/>
    <lineage>
        <taxon>Eukaryota</taxon>
        <taxon>Fungi</taxon>
        <taxon>Dikarya</taxon>
        <taxon>Basidiomycota</taxon>
        <taxon>Agaricomycotina</taxon>
        <taxon>Agaricomycetes</taxon>
        <taxon>Agaricomycetidae</taxon>
        <taxon>Agaricales</taxon>
        <taxon>Marasmiineae</taxon>
        <taxon>Physalacriaceae</taxon>
        <taxon>Desarmillaria</taxon>
    </lineage>
</organism>
<protein>
    <recommendedName>
        <fullName evidence="4">Secreted protein</fullName>
    </recommendedName>
</protein>
<feature type="chain" id="PRO_5041441058" description="Secreted protein" evidence="1">
    <location>
        <begin position="22"/>
        <end position="107"/>
    </location>
</feature>
<proteinExistence type="predicted"/>
<keyword evidence="3" id="KW-1185">Reference proteome</keyword>
<dbReference type="GeneID" id="85349764"/>
<gene>
    <name evidence="2" type="ORF">EV420DRAFT_1179415</name>
</gene>
<evidence type="ECO:0000313" key="3">
    <source>
        <dbReference type="Proteomes" id="UP001175211"/>
    </source>
</evidence>
<dbReference type="Proteomes" id="UP001175211">
    <property type="component" value="Unassembled WGS sequence"/>
</dbReference>
<comment type="caution">
    <text evidence="2">The sequence shown here is derived from an EMBL/GenBank/DDBJ whole genome shotgun (WGS) entry which is preliminary data.</text>
</comment>
<reference evidence="2" key="1">
    <citation type="submission" date="2023-06" db="EMBL/GenBank/DDBJ databases">
        <authorList>
            <consortium name="Lawrence Berkeley National Laboratory"/>
            <person name="Ahrendt S."/>
            <person name="Sahu N."/>
            <person name="Indic B."/>
            <person name="Wong-Bajracharya J."/>
            <person name="Merenyi Z."/>
            <person name="Ke H.-M."/>
            <person name="Monk M."/>
            <person name="Kocsube S."/>
            <person name="Drula E."/>
            <person name="Lipzen A."/>
            <person name="Balint B."/>
            <person name="Henrissat B."/>
            <person name="Andreopoulos B."/>
            <person name="Martin F.M."/>
            <person name="Harder C.B."/>
            <person name="Rigling D."/>
            <person name="Ford K.L."/>
            <person name="Foster G.D."/>
            <person name="Pangilinan J."/>
            <person name="Papanicolaou A."/>
            <person name="Barry K."/>
            <person name="LaButti K."/>
            <person name="Viragh M."/>
            <person name="Koriabine M."/>
            <person name="Yan M."/>
            <person name="Riley R."/>
            <person name="Champramary S."/>
            <person name="Plett K.L."/>
            <person name="Tsai I.J."/>
            <person name="Slot J."/>
            <person name="Sipos G."/>
            <person name="Plett J."/>
            <person name="Nagy L.G."/>
            <person name="Grigoriev I.V."/>
        </authorList>
    </citation>
    <scope>NUCLEOTIDE SEQUENCE</scope>
    <source>
        <strain evidence="2">CCBAS 213</strain>
    </source>
</reference>
<evidence type="ECO:0000256" key="1">
    <source>
        <dbReference type="SAM" id="SignalP"/>
    </source>
</evidence>
<feature type="signal peptide" evidence="1">
    <location>
        <begin position="1"/>
        <end position="21"/>
    </location>
</feature>
<dbReference type="RefSeq" id="XP_060333852.1">
    <property type="nucleotide sequence ID" value="XM_060466216.1"/>
</dbReference>
<keyword evidence="1" id="KW-0732">Signal</keyword>
<dbReference type="EMBL" id="JAUEPS010000009">
    <property type="protein sequence ID" value="KAK0462240.1"/>
    <property type="molecule type" value="Genomic_DNA"/>
</dbReference>